<evidence type="ECO:0000259" key="12">
    <source>
        <dbReference type="PROSITE" id="PS50031"/>
    </source>
</evidence>
<gene>
    <name evidence="15" type="ORF">DFA_02428</name>
</gene>
<dbReference type="InterPro" id="IPR045063">
    <property type="entry name" value="Dynamin_N"/>
</dbReference>
<dbReference type="GO" id="GO:0006897">
    <property type="term" value="P:endocytosis"/>
    <property type="evidence" value="ECO:0007669"/>
    <property type="project" value="TreeGrafter"/>
</dbReference>
<keyword evidence="10" id="KW-0472">Membrane</keyword>
<evidence type="ECO:0000256" key="9">
    <source>
        <dbReference type="ARBA" id="ARBA00022840"/>
    </source>
</evidence>
<dbReference type="InterPro" id="IPR031692">
    <property type="entry name" value="EHD_N"/>
</dbReference>
<evidence type="ECO:0000256" key="1">
    <source>
        <dbReference type="ARBA" id="ARBA00004125"/>
    </source>
</evidence>
<feature type="region of interest" description="Disordered" evidence="11">
    <location>
        <begin position="504"/>
        <end position="550"/>
    </location>
</feature>
<evidence type="ECO:0000313" key="16">
    <source>
        <dbReference type="Proteomes" id="UP000007797"/>
    </source>
</evidence>
<protein>
    <submittedName>
        <fullName evidence="15">Uncharacterized protein</fullName>
    </submittedName>
</protein>
<evidence type="ECO:0000256" key="11">
    <source>
        <dbReference type="SAM" id="MobiDB-lite"/>
    </source>
</evidence>
<dbReference type="OMA" id="LMIGQYS"/>
<dbReference type="Pfam" id="PF00350">
    <property type="entry name" value="Dynamin_N"/>
    <property type="match status" value="1"/>
</dbReference>
<evidence type="ECO:0000256" key="10">
    <source>
        <dbReference type="ARBA" id="ARBA00023136"/>
    </source>
</evidence>
<name>F4PZF1_CACFS</name>
<dbReference type="SUPFAM" id="SSF52540">
    <property type="entry name" value="P-loop containing nucleoside triphosphate hydrolases"/>
    <property type="match status" value="1"/>
</dbReference>
<dbReference type="PANTHER" id="PTHR11216">
    <property type="entry name" value="EH DOMAIN"/>
    <property type="match status" value="1"/>
</dbReference>
<evidence type="ECO:0000256" key="2">
    <source>
        <dbReference type="ARBA" id="ARBA00004413"/>
    </source>
</evidence>
<dbReference type="GO" id="GO:0005525">
    <property type="term" value="F:GTP binding"/>
    <property type="evidence" value="ECO:0007669"/>
    <property type="project" value="InterPro"/>
</dbReference>
<evidence type="ECO:0000256" key="8">
    <source>
        <dbReference type="ARBA" id="ARBA00022837"/>
    </source>
</evidence>
<dbReference type="Gene3D" id="3.40.50.300">
    <property type="entry name" value="P-loop containing nucleotide triphosphate hydrolases"/>
    <property type="match status" value="1"/>
</dbReference>
<dbReference type="InterPro" id="IPR030381">
    <property type="entry name" value="G_DYNAMIN_dom"/>
</dbReference>
<dbReference type="PROSITE" id="PS00018">
    <property type="entry name" value="EF_HAND_1"/>
    <property type="match status" value="1"/>
</dbReference>
<keyword evidence="4" id="KW-0597">Phosphoprotein</keyword>
<dbReference type="InterPro" id="IPR000261">
    <property type="entry name" value="EH_dom"/>
</dbReference>
<dbReference type="OrthoDB" id="1716625at2759"/>
<comment type="subcellular location">
    <subcellularLocation>
        <location evidence="2">Cell membrane</location>
        <topology evidence="2">Peripheral membrane protein</topology>
        <orientation evidence="2">Cytoplasmic side</orientation>
    </subcellularLocation>
    <subcellularLocation>
        <location evidence="1">Endosome membrane</location>
        <topology evidence="1">Peripheral membrane protein</topology>
        <orientation evidence="1">Cytoplasmic side</orientation>
    </subcellularLocation>
</comment>
<evidence type="ECO:0000256" key="3">
    <source>
        <dbReference type="ARBA" id="ARBA00022475"/>
    </source>
</evidence>
<dbReference type="GO" id="GO:0005509">
    <property type="term" value="F:calcium ion binding"/>
    <property type="evidence" value="ECO:0007669"/>
    <property type="project" value="InterPro"/>
</dbReference>
<keyword evidence="7" id="KW-0967">Endosome</keyword>
<organism evidence="15 16">
    <name type="scientific">Cavenderia fasciculata</name>
    <name type="common">Slime mold</name>
    <name type="synonym">Dictyostelium fasciculatum</name>
    <dbReference type="NCBI Taxonomy" id="261658"/>
    <lineage>
        <taxon>Eukaryota</taxon>
        <taxon>Amoebozoa</taxon>
        <taxon>Evosea</taxon>
        <taxon>Eumycetozoa</taxon>
        <taxon>Dictyostelia</taxon>
        <taxon>Acytosteliales</taxon>
        <taxon>Cavenderiaceae</taxon>
        <taxon>Cavenderia</taxon>
    </lineage>
</organism>
<dbReference type="Gene3D" id="1.10.238.10">
    <property type="entry name" value="EF-hand"/>
    <property type="match status" value="1"/>
</dbReference>
<evidence type="ECO:0000259" key="14">
    <source>
        <dbReference type="PROSITE" id="PS51718"/>
    </source>
</evidence>
<dbReference type="GO" id="GO:0005524">
    <property type="term" value="F:ATP binding"/>
    <property type="evidence" value="ECO:0007669"/>
    <property type="project" value="UniProtKB-KW"/>
</dbReference>
<accession>F4PZF1</accession>
<keyword evidence="16" id="KW-1185">Reference proteome</keyword>
<evidence type="ECO:0000256" key="6">
    <source>
        <dbReference type="ARBA" id="ARBA00022741"/>
    </source>
</evidence>
<dbReference type="GO" id="GO:0016197">
    <property type="term" value="P:endosomal transport"/>
    <property type="evidence" value="ECO:0007669"/>
    <property type="project" value="TreeGrafter"/>
</dbReference>
<dbReference type="EMBL" id="GL883016">
    <property type="protein sequence ID" value="EGG19180.1"/>
    <property type="molecule type" value="Genomic_DNA"/>
</dbReference>
<proteinExistence type="predicted"/>
<dbReference type="InterPro" id="IPR002048">
    <property type="entry name" value="EF_hand_dom"/>
</dbReference>
<dbReference type="InterPro" id="IPR011992">
    <property type="entry name" value="EF-hand-dom_pair"/>
</dbReference>
<dbReference type="Pfam" id="PF16880">
    <property type="entry name" value="EHD_N"/>
    <property type="match status" value="1"/>
</dbReference>
<dbReference type="RefSeq" id="XP_004366813.1">
    <property type="nucleotide sequence ID" value="XM_004366756.1"/>
</dbReference>
<dbReference type="SUPFAM" id="SSF47473">
    <property type="entry name" value="EF-hand"/>
    <property type="match status" value="1"/>
</dbReference>
<keyword evidence="6" id="KW-0547">Nucleotide-binding</keyword>
<evidence type="ECO:0000256" key="4">
    <source>
        <dbReference type="ARBA" id="ARBA00022553"/>
    </source>
</evidence>
<dbReference type="SMART" id="SM00054">
    <property type="entry name" value="EFh"/>
    <property type="match status" value="1"/>
</dbReference>
<dbReference type="Pfam" id="PF12763">
    <property type="entry name" value="EH"/>
    <property type="match status" value="1"/>
</dbReference>
<dbReference type="CDD" id="cd00052">
    <property type="entry name" value="EH"/>
    <property type="match status" value="1"/>
</dbReference>
<dbReference type="Pfam" id="PF18150">
    <property type="entry name" value="DUF5600"/>
    <property type="match status" value="1"/>
</dbReference>
<evidence type="ECO:0000259" key="13">
    <source>
        <dbReference type="PROSITE" id="PS50222"/>
    </source>
</evidence>
<feature type="domain" description="EF-hand" evidence="13">
    <location>
        <begin position="462"/>
        <end position="497"/>
    </location>
</feature>
<evidence type="ECO:0000256" key="5">
    <source>
        <dbReference type="ARBA" id="ARBA00022723"/>
    </source>
</evidence>
<evidence type="ECO:0000256" key="7">
    <source>
        <dbReference type="ARBA" id="ARBA00022753"/>
    </source>
</evidence>
<evidence type="ECO:0000313" key="15">
    <source>
        <dbReference type="EMBL" id="EGG19180.1"/>
    </source>
</evidence>
<dbReference type="InterPro" id="IPR018247">
    <property type="entry name" value="EF_Hand_1_Ca_BS"/>
</dbReference>
<dbReference type="GO" id="GO:0005886">
    <property type="term" value="C:plasma membrane"/>
    <property type="evidence" value="ECO:0007669"/>
    <property type="project" value="UniProtKB-SubCell"/>
</dbReference>
<feature type="domain" description="Dynamin-type G" evidence="14">
    <location>
        <begin position="53"/>
        <end position="285"/>
    </location>
</feature>
<feature type="domain" description="EH" evidence="12">
    <location>
        <begin position="430"/>
        <end position="518"/>
    </location>
</feature>
<dbReference type="Gene3D" id="1.10.268.20">
    <property type="match status" value="1"/>
</dbReference>
<dbReference type="PANTHER" id="PTHR11216:SF31">
    <property type="entry name" value="AT21416P"/>
    <property type="match status" value="1"/>
</dbReference>
<dbReference type="InterPro" id="IPR040990">
    <property type="entry name" value="DUF5600"/>
</dbReference>
<dbReference type="Proteomes" id="UP000007797">
    <property type="component" value="Unassembled WGS sequence"/>
</dbReference>
<keyword evidence="8" id="KW-0106">Calcium</keyword>
<feature type="compositionally biased region" description="Low complexity" evidence="11">
    <location>
        <begin position="540"/>
        <end position="550"/>
    </location>
</feature>
<dbReference type="SMART" id="SM00027">
    <property type="entry name" value="EH"/>
    <property type="match status" value="1"/>
</dbReference>
<reference evidence="16" key="1">
    <citation type="journal article" date="2011" name="Genome Res.">
        <title>Phylogeny-wide analysis of social amoeba genomes highlights ancient origins for complex intercellular communication.</title>
        <authorList>
            <person name="Heidel A.J."/>
            <person name="Lawal H.M."/>
            <person name="Felder M."/>
            <person name="Schilde C."/>
            <person name="Helps N.R."/>
            <person name="Tunggal B."/>
            <person name="Rivero F."/>
            <person name="John U."/>
            <person name="Schleicher M."/>
            <person name="Eichinger L."/>
            <person name="Platzer M."/>
            <person name="Noegel A.A."/>
            <person name="Schaap P."/>
            <person name="Gloeckner G."/>
        </authorList>
    </citation>
    <scope>NUCLEOTIDE SEQUENCE [LARGE SCALE GENOMIC DNA]</scope>
    <source>
        <strain evidence="16">SH3</strain>
    </source>
</reference>
<keyword evidence="5" id="KW-0479">Metal-binding</keyword>
<dbReference type="PROSITE" id="PS50031">
    <property type="entry name" value="EH"/>
    <property type="match status" value="1"/>
</dbReference>
<keyword evidence="3" id="KW-1003">Cell membrane</keyword>
<dbReference type="GeneID" id="14871139"/>
<dbReference type="PROSITE" id="PS51718">
    <property type="entry name" value="G_DYNAMIN_2"/>
    <property type="match status" value="1"/>
</dbReference>
<dbReference type="PROSITE" id="PS50222">
    <property type="entry name" value="EF_HAND_2"/>
    <property type="match status" value="1"/>
</dbReference>
<sequence length="550" mass="61869">MKRLNVADNKDTDVLFTSSIDALKKLYKDKIKPLETLTRFGDFQSQVLTDADLGAKPMVLLLGQYSTGKTTFIQYLIEREFPGSFVGAEPTTDRFNAVMYGQEDQIIPGHSAVVQESLPYRGLEKFGSGFMSKFQASLCPAPLLEKISFIDTPGVLSGEKQRIGRAYDFPSLVSWYAERSDMILLLFDAHKLDISDEFKSAIESLKGYDDKIKIVLNKADKVSAQQLLRVYGALMFNLGRVIKSPEVMRVYLGSFWNGTGLQNPDTEKLLHAEMVDLIKELLMLPKNAAIRKVNDLVKRARTTKVHALIVSHLRSEMPAVFGRDSKQAELIKNLDKEFNKMERIYGIPSGDFPDVEKYRSILKVQDFSKFPKLNPKMIEQLDEVLAVDFPKLLQRFPIDGSHKPTQYELNPFAIDEVDESLRWTLFEHIDRELYAQTFVTLGPVDGKITGASAKPILQQSGLSNDLLAKIWRLADIDRDGKLDSDEFSLAMHLINSSIKGFPTPDQLPETLIPHSKRGGYDNQISGTNLKRSGSGKKKLSLSSTSLFKSK</sequence>
<dbReference type="CDD" id="cd09913">
    <property type="entry name" value="EHD"/>
    <property type="match status" value="1"/>
</dbReference>
<dbReference type="InterPro" id="IPR027417">
    <property type="entry name" value="P-loop_NTPase"/>
</dbReference>
<dbReference type="KEGG" id="dfa:DFA_02428"/>
<dbReference type="GO" id="GO:0010008">
    <property type="term" value="C:endosome membrane"/>
    <property type="evidence" value="ECO:0007669"/>
    <property type="project" value="UniProtKB-SubCell"/>
</dbReference>
<keyword evidence="9" id="KW-0067">ATP-binding</keyword>
<dbReference type="AlphaFoldDB" id="F4PZF1"/>